<reference evidence="6 7" key="1">
    <citation type="journal article" date="2012" name="BMC Genomics">
        <title>Complete genome sequence of Saccharothrix espanaensis DSM 44229T and comparison to the other completely sequenced Pseudonocardiaceae.</title>
        <authorList>
            <person name="Strobel T."/>
            <person name="Al-Dilaimi A."/>
            <person name="Blom J."/>
            <person name="Gessner A."/>
            <person name="Kalinowski J."/>
            <person name="Luzhetska M."/>
            <person name="Puhler A."/>
            <person name="Szczepanowski R."/>
            <person name="Bechthold A."/>
            <person name="Ruckert C."/>
        </authorList>
    </citation>
    <scope>NUCLEOTIDE SEQUENCE [LARGE SCALE GENOMIC DNA]</scope>
    <source>
        <strain evidence="7">ATCC 51144 / DSM 44229 / JCM 9112 / NBRC 15066 / NRRL 15764</strain>
    </source>
</reference>
<keyword evidence="7" id="KW-1185">Reference proteome</keyword>
<dbReference type="STRING" id="1179773.BN6_21880"/>
<dbReference type="Pfam" id="PF13185">
    <property type="entry name" value="GAF_2"/>
    <property type="match status" value="1"/>
</dbReference>
<dbReference type="AlphaFoldDB" id="K0JQB7"/>
<feature type="domain" description="ANTAR" evidence="5">
    <location>
        <begin position="172"/>
        <end position="233"/>
    </location>
</feature>
<evidence type="ECO:0000313" key="7">
    <source>
        <dbReference type="Proteomes" id="UP000006281"/>
    </source>
</evidence>
<dbReference type="Gene3D" id="3.30.450.40">
    <property type="match status" value="1"/>
</dbReference>
<protein>
    <submittedName>
        <fullName evidence="6">ANTAR domain-containing protein</fullName>
    </submittedName>
</protein>
<dbReference type="HOGENOM" id="CLU_074354_2_1_11"/>
<dbReference type="Pfam" id="PF03861">
    <property type="entry name" value="ANTAR"/>
    <property type="match status" value="1"/>
</dbReference>
<dbReference type="eggNOG" id="COG2203">
    <property type="taxonomic scope" value="Bacteria"/>
</dbReference>
<dbReference type="InterPro" id="IPR003018">
    <property type="entry name" value="GAF"/>
</dbReference>
<dbReference type="InterPro" id="IPR005561">
    <property type="entry name" value="ANTAR"/>
</dbReference>
<keyword evidence="3" id="KW-0805">Transcription regulation</keyword>
<dbReference type="Gene3D" id="1.10.10.10">
    <property type="entry name" value="Winged helix-like DNA-binding domain superfamily/Winged helix DNA-binding domain"/>
    <property type="match status" value="1"/>
</dbReference>
<evidence type="ECO:0000256" key="4">
    <source>
        <dbReference type="ARBA" id="ARBA00023163"/>
    </source>
</evidence>
<keyword evidence="1" id="KW-0808">Transferase</keyword>
<keyword evidence="2" id="KW-0418">Kinase</keyword>
<evidence type="ECO:0000259" key="5">
    <source>
        <dbReference type="PROSITE" id="PS50921"/>
    </source>
</evidence>
<dbReference type="InterPro" id="IPR012074">
    <property type="entry name" value="GAF_ANTAR"/>
</dbReference>
<dbReference type="InterPro" id="IPR029016">
    <property type="entry name" value="GAF-like_dom_sf"/>
</dbReference>
<organism evidence="6 7">
    <name type="scientific">Saccharothrix espanaensis (strain ATCC 51144 / DSM 44229 / JCM 9112 / NBRC 15066 / NRRL 15764)</name>
    <dbReference type="NCBI Taxonomy" id="1179773"/>
    <lineage>
        <taxon>Bacteria</taxon>
        <taxon>Bacillati</taxon>
        <taxon>Actinomycetota</taxon>
        <taxon>Actinomycetes</taxon>
        <taxon>Pseudonocardiales</taxon>
        <taxon>Pseudonocardiaceae</taxon>
        <taxon>Saccharothrix</taxon>
    </lineage>
</organism>
<dbReference type="EMBL" id="HE804045">
    <property type="protein sequence ID" value="CCH29510.1"/>
    <property type="molecule type" value="Genomic_DNA"/>
</dbReference>
<dbReference type="InterPro" id="IPR011006">
    <property type="entry name" value="CheY-like_superfamily"/>
</dbReference>
<name>K0JQB7_SACES</name>
<dbReference type="KEGG" id="sesp:BN6_21880"/>
<dbReference type="GO" id="GO:0016301">
    <property type="term" value="F:kinase activity"/>
    <property type="evidence" value="ECO:0007669"/>
    <property type="project" value="UniProtKB-KW"/>
</dbReference>
<accession>K0JQB7</accession>
<dbReference type="GO" id="GO:0003723">
    <property type="term" value="F:RNA binding"/>
    <property type="evidence" value="ECO:0007669"/>
    <property type="project" value="InterPro"/>
</dbReference>
<dbReference type="InterPro" id="IPR036388">
    <property type="entry name" value="WH-like_DNA-bd_sf"/>
</dbReference>
<dbReference type="SMART" id="SM00065">
    <property type="entry name" value="GAF"/>
    <property type="match status" value="1"/>
</dbReference>
<evidence type="ECO:0000256" key="3">
    <source>
        <dbReference type="ARBA" id="ARBA00023015"/>
    </source>
</evidence>
<sequence length="241" mass="25384">MVTAGSSPADELAGAFVGVSGLLMSREVVDAAIGSITSLAADVVAGAVGAGLTLVGPDERRVTAAATDPVVERADALQYELGQGPCLEAVARRDVVRVDDIIRDDRWPSWSRAVTGLHLRSSLSAPMLSGSGLLGAIKVYASEPAVLDERDEHRLTVFAGQAAILLANVRTAEDARQVSDDLKRALRERDVVTLAKGVLIARSGVGEQDAFVELASRARANGRTLVAEAEHLVRTAVRTRR</sequence>
<evidence type="ECO:0000256" key="2">
    <source>
        <dbReference type="ARBA" id="ARBA00022777"/>
    </source>
</evidence>
<evidence type="ECO:0000313" key="6">
    <source>
        <dbReference type="EMBL" id="CCH29510.1"/>
    </source>
</evidence>
<dbReference type="PATRIC" id="fig|1179773.3.peg.2179"/>
<dbReference type="SUPFAM" id="SSF55781">
    <property type="entry name" value="GAF domain-like"/>
    <property type="match status" value="1"/>
</dbReference>
<keyword evidence="4" id="KW-0804">Transcription</keyword>
<dbReference type="PROSITE" id="PS50921">
    <property type="entry name" value="ANTAR"/>
    <property type="match status" value="1"/>
</dbReference>
<dbReference type="BioCyc" id="SESP1179773:BN6_RS10655-MONOMER"/>
<dbReference type="OrthoDB" id="3688893at2"/>
<gene>
    <name evidence="6" type="ordered locus">BN6_21880</name>
</gene>
<dbReference type="PIRSF" id="PIRSF036625">
    <property type="entry name" value="GAF_ANTAR"/>
    <property type="match status" value="1"/>
</dbReference>
<evidence type="ECO:0000256" key="1">
    <source>
        <dbReference type="ARBA" id="ARBA00022679"/>
    </source>
</evidence>
<dbReference type="SMART" id="SM01012">
    <property type="entry name" value="ANTAR"/>
    <property type="match status" value="1"/>
</dbReference>
<dbReference type="RefSeq" id="WP_015099622.1">
    <property type="nucleotide sequence ID" value="NC_019673.1"/>
</dbReference>
<proteinExistence type="predicted"/>
<dbReference type="SUPFAM" id="SSF52172">
    <property type="entry name" value="CheY-like"/>
    <property type="match status" value="1"/>
</dbReference>
<dbReference type="Proteomes" id="UP000006281">
    <property type="component" value="Chromosome"/>
</dbReference>